<dbReference type="OrthoDB" id="274828at2759"/>
<keyword evidence="5" id="KW-0496">Mitochondrion</keyword>
<evidence type="ECO:0000313" key="8">
    <source>
        <dbReference type="EMBL" id="CAH0368202.1"/>
    </source>
</evidence>
<dbReference type="InterPro" id="IPR027417">
    <property type="entry name" value="P-loop_NTPase"/>
</dbReference>
<dbReference type="Pfam" id="PF10236">
    <property type="entry name" value="DAP3"/>
    <property type="match status" value="1"/>
</dbReference>
<dbReference type="Gene3D" id="3.40.50.300">
    <property type="entry name" value="P-loop containing nucleotide triphosphate hydrolases"/>
    <property type="match status" value="1"/>
</dbReference>
<evidence type="ECO:0000256" key="7">
    <source>
        <dbReference type="ARBA" id="ARBA00035140"/>
    </source>
</evidence>
<dbReference type="GO" id="GO:0003735">
    <property type="term" value="F:structural constituent of ribosome"/>
    <property type="evidence" value="ECO:0007669"/>
    <property type="project" value="TreeGrafter"/>
</dbReference>
<keyword evidence="6" id="KW-0687">Ribonucleoprotein</keyword>
<comment type="subcellular location">
    <subcellularLocation>
        <location evidence="1">Mitochondrion</location>
    </subcellularLocation>
</comment>
<comment type="caution">
    <text evidence="8">The sequence shown here is derived from an EMBL/GenBank/DDBJ whole genome shotgun (WGS) entry which is preliminary data.</text>
</comment>
<proteinExistence type="inferred from homology"/>
<dbReference type="EMBL" id="CAKKNE010000002">
    <property type="protein sequence ID" value="CAH0368202.1"/>
    <property type="molecule type" value="Genomic_DNA"/>
</dbReference>
<dbReference type="GO" id="GO:0005763">
    <property type="term" value="C:mitochondrial small ribosomal subunit"/>
    <property type="evidence" value="ECO:0007669"/>
    <property type="project" value="TreeGrafter"/>
</dbReference>
<evidence type="ECO:0000256" key="1">
    <source>
        <dbReference type="ARBA" id="ARBA00004173"/>
    </source>
</evidence>
<evidence type="ECO:0000313" key="9">
    <source>
        <dbReference type="Proteomes" id="UP000789595"/>
    </source>
</evidence>
<dbReference type="PANTHER" id="PTHR12810:SF0">
    <property type="entry name" value="SMALL RIBOSOMAL SUBUNIT PROTEIN MS29"/>
    <property type="match status" value="1"/>
</dbReference>
<evidence type="ECO:0000256" key="6">
    <source>
        <dbReference type="ARBA" id="ARBA00023274"/>
    </source>
</evidence>
<keyword evidence="4" id="KW-0689">Ribosomal protein</keyword>
<evidence type="ECO:0000256" key="4">
    <source>
        <dbReference type="ARBA" id="ARBA00022980"/>
    </source>
</evidence>
<reference evidence="8" key="1">
    <citation type="submission" date="2021-11" db="EMBL/GenBank/DDBJ databases">
        <authorList>
            <consortium name="Genoscope - CEA"/>
            <person name="William W."/>
        </authorList>
    </citation>
    <scope>NUCLEOTIDE SEQUENCE</scope>
</reference>
<dbReference type="Proteomes" id="UP000789595">
    <property type="component" value="Unassembled WGS sequence"/>
</dbReference>
<dbReference type="SUPFAM" id="SSF52540">
    <property type="entry name" value="P-loop containing nucleoside triphosphate hydrolases"/>
    <property type="match status" value="1"/>
</dbReference>
<dbReference type="InterPro" id="IPR019368">
    <property type="entry name" value="Ribosomal_mS29"/>
</dbReference>
<accession>A0A8J2SJ46</accession>
<protein>
    <recommendedName>
        <fullName evidence="7">Small ribosomal subunit protein mS29</fullName>
    </recommendedName>
</protein>
<keyword evidence="3" id="KW-0809">Transit peptide</keyword>
<evidence type="ECO:0000256" key="3">
    <source>
        <dbReference type="ARBA" id="ARBA00022946"/>
    </source>
</evidence>
<dbReference type="AlphaFoldDB" id="A0A8J2SJ46"/>
<organism evidence="8 9">
    <name type="scientific">Pelagomonas calceolata</name>
    <dbReference type="NCBI Taxonomy" id="35677"/>
    <lineage>
        <taxon>Eukaryota</taxon>
        <taxon>Sar</taxon>
        <taxon>Stramenopiles</taxon>
        <taxon>Ochrophyta</taxon>
        <taxon>Pelagophyceae</taxon>
        <taxon>Pelagomonadales</taxon>
        <taxon>Pelagomonadaceae</taxon>
        <taxon>Pelagomonas</taxon>
    </lineage>
</organism>
<name>A0A8J2SJ46_9STRA</name>
<gene>
    <name evidence="8" type="ORF">PECAL_2P12570</name>
</gene>
<evidence type="ECO:0000256" key="2">
    <source>
        <dbReference type="ARBA" id="ARBA00009863"/>
    </source>
</evidence>
<dbReference type="PANTHER" id="PTHR12810">
    <property type="entry name" value="MITOCHONDRIAL 28S RIBOSOMAL PROTEIN S29"/>
    <property type="match status" value="1"/>
</dbReference>
<sequence length="396" mass="42381">MRRATQCCARRVAAGTPSRSTLSVLRTARRPLSDGSGGAVRFAEIKEMPEAVRAVERETDVVDGAPLFVEREATRRVVEALERRAANPDEGDGLDADADFTCPNCGFTTFASRSFRLTCAKCGRCRDELPPRDAYLLTGARGAGKSVALAQIVTQARARGWLCLFVARARDVGHHGDYVVPSPHHAGRFEEPSRSREVLEAFREAHGNDLATVKCTDAAAERWGGATLREVVGAALDDKKRGDEASTALADVVDGLRAHDAAPVLIAVDEYSALFEPATAYYYDGVSLKPDDLVHIRALRGLGNAGVPPERRLARGAYVLADSQSRGGAGLGPRDRRLGIAHAPFEIPVGEFSDAEFAAAVDRYAAAGFGAADDVAALKLATQRVPGLLFERLALM</sequence>
<evidence type="ECO:0000256" key="5">
    <source>
        <dbReference type="ARBA" id="ARBA00023128"/>
    </source>
</evidence>
<comment type="similarity">
    <text evidence="2">Belongs to the mitochondrion-specific ribosomal protein mS29 family.</text>
</comment>
<keyword evidence="9" id="KW-1185">Reference proteome</keyword>